<organism evidence="3 4">
    <name type="scientific">Syphacia muris</name>
    <dbReference type="NCBI Taxonomy" id="451379"/>
    <lineage>
        <taxon>Eukaryota</taxon>
        <taxon>Metazoa</taxon>
        <taxon>Ecdysozoa</taxon>
        <taxon>Nematoda</taxon>
        <taxon>Chromadorea</taxon>
        <taxon>Rhabditida</taxon>
        <taxon>Spirurina</taxon>
        <taxon>Oxyuridomorpha</taxon>
        <taxon>Oxyuroidea</taxon>
        <taxon>Oxyuridae</taxon>
        <taxon>Syphacia</taxon>
    </lineage>
</organism>
<feature type="transmembrane region" description="Helical" evidence="2">
    <location>
        <begin position="299"/>
        <end position="318"/>
    </location>
</feature>
<proteinExistence type="predicted"/>
<feature type="region of interest" description="Disordered" evidence="1">
    <location>
        <begin position="1171"/>
        <end position="1192"/>
    </location>
</feature>
<feature type="compositionally biased region" description="Polar residues" evidence="1">
    <location>
        <begin position="1135"/>
        <end position="1153"/>
    </location>
</feature>
<dbReference type="STRING" id="451379.A0A0N5AYE7"/>
<keyword evidence="2" id="KW-0812">Transmembrane</keyword>
<feature type="compositionally biased region" description="Polar residues" evidence="1">
    <location>
        <begin position="1024"/>
        <end position="1063"/>
    </location>
</feature>
<dbReference type="InterPro" id="IPR036790">
    <property type="entry name" value="Frizzled_dom_sf"/>
</dbReference>
<sequence length="1304" mass="145207">MFIYISCLYQSVLNRTHRNNESAVRCSQPAPGTECFGVNVTYFYVSPDPNILSLLPRYEVISRFPRCWSFLAPLICAITYRPCTVRYGMKSYKPNIEKLELWQLLRWDMCNMALKECSFLLDWGLWPNFLNCSNGLSVTGKGKSKLYANKSCPIGYREDPANFDRLQCLWPLVKSDEIYRDTKPIIDDCYIPCFSSLVSSISTRSDFKMKVLISSTLIGAILLLISIYVIGFSEVWRKNICAYLLGHASLSGFLYYFFWILGFFDAFSRSTMCFDNGGIRRGINDTLGRTVGWCGIQSFFMQSLFFASYFWLCTFFIVSIGRPRIRADHKILIDGRPDWSLRCVLLVLYLIAAVVALPPFWSNKSDNDGLFGVCYIGVVVDTNRLWIFLPVVIATVIAGLITIIILRSQKLKDNECGGGAVDKNEVKMVCIGSCFNRIRNSKQDETETVVAKAAGAERCGDDVITPGQASAVAENEKLLPNDRVISKLSEQGKQKYDNGFTAVPPFFLGLIVLVYILSLMFLLLIHFRSDWNYDFEDEMILKSFRCTLNRTILTGETDWLKDMKSDEMAFLVDPMSRKRLIGSRGVNAPGCDLKPELDERFYTLFLLYIIVPSLPFLAVFVLLVSGFCGTGFNGIEKIRENFNPFVRIISSSTYSVNEKNYRDSSKDELIEMGCLDGHSSSDSSVKLCNNDLLPQRPFSSLDYLNRPYALSSAVSIPSQINSEPVKLEKTKSHVRKLDLKHLAQCRARSGRKNLSLQSNDGSSCSEQLGMLSSQRSLASLSSEIPSIYSHVSSNCPTSYNIESVSQQRDLSSERAMQLQNQTVLPDGLWQQMCHEYSDKVSILVGCLRQAEDEIRRLTGQQQVIEPSALPASSTSLSYNAGQIGPNVCFSPTNCIPANRYLQHCSQCPMFNAYQNDAICRNTSLTSQCSGTHLPENCCRYSSASCTAISSGSCNSPAKNSAVSHVGSDNDSSKKEKLLESGVDGTKDKDNSVDDKSEKSEDSNAFYSDEEDEEEEKLWKEQSAAILQNEQPRTLDSSTSGPVVETQEVNGSNEALHMSSSQLLKKSEFNSESSDSDNEKGRRRIQHYLLPSLKPPTQTADVTNSLQSHRVVTTDSENSSSSSFTTLSTSAASLPQRDTNAVQQVSTSDSQSESAGHRQLFGNSLQLAAVTSRGSVNNPQPTSSTAANSGGIRPVLLTEEQARGLLNLRDQLTGSDLLYYSNRLREEAMRRLNVQVPNVQLRIRRVPRNINRQAEAIREEEEEVPDPFSSSDGPNRTLSPLDESGSGSRVEGSRNSDTKGNNDGG</sequence>
<accession>A0A0N5AYE7</accession>
<feature type="transmembrane region" description="Helical" evidence="2">
    <location>
        <begin position="242"/>
        <end position="264"/>
    </location>
</feature>
<evidence type="ECO:0000313" key="3">
    <source>
        <dbReference type="Proteomes" id="UP000046393"/>
    </source>
</evidence>
<evidence type="ECO:0000256" key="1">
    <source>
        <dbReference type="SAM" id="MobiDB-lite"/>
    </source>
</evidence>
<name>A0A0N5AYE7_9BILA</name>
<feature type="compositionally biased region" description="Polar residues" evidence="1">
    <location>
        <begin position="1267"/>
        <end position="1277"/>
    </location>
</feature>
<dbReference type="Gene3D" id="1.20.1070.10">
    <property type="entry name" value="Rhodopsin 7-helix transmembrane proteins"/>
    <property type="match status" value="1"/>
</dbReference>
<reference evidence="4" key="1">
    <citation type="submission" date="2017-02" db="UniProtKB">
        <authorList>
            <consortium name="WormBaseParasite"/>
        </authorList>
    </citation>
    <scope>IDENTIFICATION</scope>
</reference>
<dbReference type="Gene3D" id="1.10.2000.10">
    <property type="entry name" value="Frizzled cysteine-rich domain"/>
    <property type="match status" value="1"/>
</dbReference>
<keyword evidence="2" id="KW-1133">Transmembrane helix</keyword>
<feature type="transmembrane region" description="Helical" evidence="2">
    <location>
        <begin position="385"/>
        <end position="406"/>
    </location>
</feature>
<feature type="transmembrane region" description="Helical" evidence="2">
    <location>
        <begin position="605"/>
        <end position="629"/>
    </location>
</feature>
<dbReference type="Proteomes" id="UP000046393">
    <property type="component" value="Unplaced"/>
</dbReference>
<feature type="compositionally biased region" description="Low complexity" evidence="1">
    <location>
        <begin position="1112"/>
        <end position="1132"/>
    </location>
</feature>
<feature type="compositionally biased region" description="Polar residues" evidence="1">
    <location>
        <begin position="958"/>
        <end position="969"/>
    </location>
</feature>
<feature type="region of interest" description="Disordered" evidence="1">
    <location>
        <begin position="1253"/>
        <end position="1304"/>
    </location>
</feature>
<evidence type="ECO:0000313" key="4">
    <source>
        <dbReference type="WBParaSite" id="SMUV_0000998601-mRNA-1"/>
    </source>
</evidence>
<keyword evidence="3" id="KW-1185">Reference proteome</keyword>
<evidence type="ECO:0000256" key="2">
    <source>
        <dbReference type="SAM" id="Phobius"/>
    </source>
</evidence>
<feature type="region of interest" description="Disordered" evidence="1">
    <location>
        <begin position="958"/>
        <end position="1080"/>
    </location>
</feature>
<feature type="region of interest" description="Disordered" evidence="1">
    <location>
        <begin position="1108"/>
        <end position="1156"/>
    </location>
</feature>
<feature type="compositionally biased region" description="Polar residues" evidence="1">
    <location>
        <begin position="1171"/>
        <end position="1187"/>
    </location>
</feature>
<feature type="transmembrane region" description="Helical" evidence="2">
    <location>
        <begin position="339"/>
        <end position="361"/>
    </location>
</feature>
<feature type="transmembrane region" description="Helical" evidence="2">
    <location>
        <begin position="211"/>
        <end position="230"/>
    </location>
</feature>
<keyword evidence="2" id="KW-0472">Membrane</keyword>
<dbReference type="WBParaSite" id="SMUV_0000998601-mRNA-1">
    <property type="protein sequence ID" value="SMUV_0000998601-mRNA-1"/>
    <property type="gene ID" value="SMUV_0000998601"/>
</dbReference>
<feature type="transmembrane region" description="Helical" evidence="2">
    <location>
        <begin position="503"/>
        <end position="527"/>
    </location>
</feature>
<feature type="compositionally biased region" description="Basic and acidic residues" evidence="1">
    <location>
        <begin position="970"/>
        <end position="1001"/>
    </location>
</feature>
<protein>
    <submittedName>
        <fullName evidence="4">G_PROTEIN_RECEP_F2_4 domain-containing protein</fullName>
    </submittedName>
</protein>